<organism evidence="2 3">
    <name type="scientific">Methylacidiphilum kamchatkense Kam1</name>
    <dbReference type="NCBI Taxonomy" id="1202785"/>
    <lineage>
        <taxon>Bacteria</taxon>
        <taxon>Pseudomonadati</taxon>
        <taxon>Verrucomicrobiota</taxon>
        <taxon>Methylacidiphilae</taxon>
        <taxon>Methylacidiphilales</taxon>
        <taxon>Methylacidiphilaceae</taxon>
        <taxon>Methylacidiphilum (ex Ratnadevi et al. 2023)</taxon>
    </lineage>
</organism>
<evidence type="ECO:0000313" key="2">
    <source>
        <dbReference type="EMBL" id="QDQ41764.1"/>
    </source>
</evidence>
<proteinExistence type="predicted"/>
<dbReference type="AlphaFoldDB" id="A0A516TKR8"/>
<name>A0A516TKR8_9BACT</name>
<dbReference type="InterPro" id="IPR004443">
    <property type="entry name" value="YjeF_N_dom"/>
</dbReference>
<dbReference type="SUPFAM" id="SSF64153">
    <property type="entry name" value="YjeF N-terminal domain-like"/>
    <property type="match status" value="1"/>
</dbReference>
<dbReference type="Proteomes" id="UP000315925">
    <property type="component" value="Chromosome"/>
</dbReference>
<reference evidence="3" key="1">
    <citation type="submission" date="2019-03" db="EMBL/GenBank/DDBJ databases">
        <title>Complete genome of Methylacidiphilum kamchatkense Kam1.</title>
        <authorList>
            <person name="Kruse T."/>
            <person name="Murarilal Ratnadevi C."/>
            <person name="Erikstad H.-A."/>
            <person name="Birkeland N.-K."/>
        </authorList>
    </citation>
    <scope>NUCLEOTIDE SEQUENCE [LARGE SCALE GENOMIC DNA]</scope>
    <source>
        <strain evidence="3">kam1</strain>
    </source>
</reference>
<dbReference type="PROSITE" id="PS51385">
    <property type="entry name" value="YJEF_N"/>
    <property type="match status" value="1"/>
</dbReference>
<dbReference type="EMBL" id="CP037899">
    <property type="protein sequence ID" value="QDQ41764.1"/>
    <property type="molecule type" value="Genomic_DNA"/>
</dbReference>
<dbReference type="KEGG" id="mkc:kam1_515"/>
<dbReference type="Pfam" id="PF03853">
    <property type="entry name" value="YjeF_N"/>
    <property type="match status" value="1"/>
</dbReference>
<protein>
    <submittedName>
        <fullName evidence="2">YjeF-like protein</fullName>
    </submittedName>
</protein>
<evidence type="ECO:0000259" key="1">
    <source>
        <dbReference type="PROSITE" id="PS51385"/>
    </source>
</evidence>
<dbReference type="InterPro" id="IPR036652">
    <property type="entry name" value="YjeF_N_dom_sf"/>
</dbReference>
<dbReference type="Gene3D" id="3.40.50.10260">
    <property type="entry name" value="YjeF N-terminal domain"/>
    <property type="match status" value="1"/>
</dbReference>
<evidence type="ECO:0000313" key="3">
    <source>
        <dbReference type="Proteomes" id="UP000315925"/>
    </source>
</evidence>
<feature type="domain" description="YjeF N-terminal" evidence="1">
    <location>
        <begin position="9"/>
        <end position="62"/>
    </location>
</feature>
<gene>
    <name evidence="2" type="ORF">kam1_515</name>
</gene>
<accession>A0A516TKR8</accession>
<sequence>MIITDVPNIRRLEEEAIANGISAEVLMERAGRMAACFFLQHYPRMGSILVLVGKGNNGGMGL</sequence>